<dbReference type="EMBL" id="QKZK01000007">
    <property type="protein sequence ID" value="PZX18078.1"/>
    <property type="molecule type" value="Genomic_DNA"/>
</dbReference>
<dbReference type="Proteomes" id="UP000249239">
    <property type="component" value="Unassembled WGS sequence"/>
</dbReference>
<evidence type="ECO:0000313" key="2">
    <source>
        <dbReference type="Proteomes" id="UP000249239"/>
    </source>
</evidence>
<reference evidence="1 2" key="1">
    <citation type="submission" date="2018-06" db="EMBL/GenBank/DDBJ databases">
        <title>Genomic Encyclopedia of Archaeal and Bacterial Type Strains, Phase II (KMG-II): from individual species to whole genera.</title>
        <authorList>
            <person name="Goeker M."/>
        </authorList>
    </citation>
    <scope>NUCLEOTIDE SEQUENCE [LARGE SCALE GENOMIC DNA]</scope>
    <source>
        <strain evidence="1 2">DSM 6779</strain>
    </source>
</reference>
<organism evidence="1 2">
    <name type="scientific">Breznakibacter xylanolyticus</name>
    <dbReference type="NCBI Taxonomy" id="990"/>
    <lineage>
        <taxon>Bacteria</taxon>
        <taxon>Pseudomonadati</taxon>
        <taxon>Bacteroidota</taxon>
        <taxon>Bacteroidia</taxon>
        <taxon>Marinilabiliales</taxon>
        <taxon>Marinilabiliaceae</taxon>
        <taxon>Breznakibacter</taxon>
    </lineage>
</organism>
<protein>
    <submittedName>
        <fullName evidence="1">Uncharacterized protein</fullName>
    </submittedName>
</protein>
<dbReference type="AlphaFoldDB" id="A0A2W7ND51"/>
<name>A0A2W7ND51_9BACT</name>
<dbReference type="OrthoDB" id="2045521at2"/>
<evidence type="ECO:0000313" key="1">
    <source>
        <dbReference type="EMBL" id="PZX18078.1"/>
    </source>
</evidence>
<accession>A0A2W7ND51</accession>
<comment type="caution">
    <text evidence="1">The sequence shown here is derived from an EMBL/GenBank/DDBJ whole genome shotgun (WGS) entry which is preliminary data.</text>
</comment>
<gene>
    <name evidence="1" type="ORF">LX69_01115</name>
</gene>
<keyword evidence="2" id="KW-1185">Reference proteome</keyword>
<sequence>MAQITKEELADMINGREYRREIRPDECLLASENHLVVVLGRSDDYMNLCGVINDEIPAWDGGTAYFNEHGLLLNECDDDNCPHYKRLIANAAKVDAVWGPKDPDCSWLMKSDIPHATFDIFEDGDLYCRGLVFNLKELTANGDN</sequence>
<proteinExistence type="predicted"/>
<dbReference type="RefSeq" id="WP_111444822.1">
    <property type="nucleotide sequence ID" value="NZ_QKZK01000007.1"/>
</dbReference>